<dbReference type="Pfam" id="PF01032">
    <property type="entry name" value="FecCD"/>
    <property type="match status" value="1"/>
</dbReference>
<gene>
    <name evidence="9" type="ORF">GCM10010915_17730</name>
</gene>
<sequence>MTLAPAPHRVARSPRVIVVAIGGVVLVVIAVAASLAFGSRAVTLGEIAEGLGAWLRSDVAERIGAIAVAERIPRTVLSIVAGAALAVSGAVMQAVTRNPIADPGILGVNTGAALFVVCGIAFLGATTTFDYLGLALVGGALAAVIVYVVGSIGPGGATPIKLALAGAAMTAALSSLVSAVLLPRLAAMNDFRFWQVGGTGGADWEAMAVVAPLLIVAAVVATVCSGGLNALGLGDDVARALGVRVGLTRAVAASAGVVLCAAVTAIAGPIAFVGLMIPHAVRLVVGPDQRAILPLSALGGAALLALADTLGRVIGSPGEVEAGIVTAFLGAPVLVVIARRTRMRAL</sequence>
<evidence type="ECO:0000256" key="1">
    <source>
        <dbReference type="ARBA" id="ARBA00004651"/>
    </source>
</evidence>
<organism evidence="9 10">
    <name type="scientific">Microbacterium faecale</name>
    <dbReference type="NCBI Taxonomy" id="1804630"/>
    <lineage>
        <taxon>Bacteria</taxon>
        <taxon>Bacillati</taxon>
        <taxon>Actinomycetota</taxon>
        <taxon>Actinomycetes</taxon>
        <taxon>Micrococcales</taxon>
        <taxon>Microbacteriaceae</taxon>
        <taxon>Microbacterium</taxon>
    </lineage>
</organism>
<dbReference type="AlphaFoldDB" id="A0A916YBC5"/>
<feature type="transmembrane region" description="Helical" evidence="8">
    <location>
        <begin position="320"/>
        <end position="338"/>
    </location>
</feature>
<comment type="subcellular location">
    <subcellularLocation>
        <location evidence="1">Cell membrane</location>
        <topology evidence="1">Multi-pass membrane protein</topology>
    </subcellularLocation>
</comment>
<dbReference type="GO" id="GO:0005886">
    <property type="term" value="C:plasma membrane"/>
    <property type="evidence" value="ECO:0007669"/>
    <property type="project" value="UniProtKB-SubCell"/>
</dbReference>
<dbReference type="EMBL" id="BMHO01000001">
    <property type="protein sequence ID" value="GGD37384.1"/>
    <property type="molecule type" value="Genomic_DNA"/>
</dbReference>
<feature type="transmembrane region" description="Helical" evidence="8">
    <location>
        <begin position="206"/>
        <end position="231"/>
    </location>
</feature>
<evidence type="ECO:0000256" key="5">
    <source>
        <dbReference type="ARBA" id="ARBA00022692"/>
    </source>
</evidence>
<name>A0A916YBC5_9MICO</name>
<reference evidence="9" key="1">
    <citation type="journal article" date="2014" name="Int. J. Syst. Evol. Microbiol.">
        <title>Complete genome sequence of Corynebacterium casei LMG S-19264T (=DSM 44701T), isolated from a smear-ripened cheese.</title>
        <authorList>
            <consortium name="US DOE Joint Genome Institute (JGI-PGF)"/>
            <person name="Walter F."/>
            <person name="Albersmeier A."/>
            <person name="Kalinowski J."/>
            <person name="Ruckert C."/>
        </authorList>
    </citation>
    <scope>NUCLEOTIDE SEQUENCE</scope>
    <source>
        <strain evidence="9">CGMCC 1.15152</strain>
    </source>
</reference>
<dbReference type="InterPro" id="IPR037294">
    <property type="entry name" value="ABC_BtuC-like"/>
</dbReference>
<dbReference type="SUPFAM" id="SSF81345">
    <property type="entry name" value="ABC transporter involved in vitamin B12 uptake, BtuC"/>
    <property type="match status" value="1"/>
</dbReference>
<keyword evidence="7 8" id="KW-0472">Membrane</keyword>
<evidence type="ECO:0000256" key="4">
    <source>
        <dbReference type="ARBA" id="ARBA00022475"/>
    </source>
</evidence>
<dbReference type="Gene3D" id="1.10.3470.10">
    <property type="entry name" value="ABC transporter involved in vitamin B12 uptake, BtuC"/>
    <property type="match status" value="1"/>
</dbReference>
<feature type="transmembrane region" description="Helical" evidence="8">
    <location>
        <begin position="162"/>
        <end position="186"/>
    </location>
</feature>
<reference evidence="9" key="2">
    <citation type="submission" date="2020-09" db="EMBL/GenBank/DDBJ databases">
        <authorList>
            <person name="Sun Q."/>
            <person name="Zhou Y."/>
        </authorList>
    </citation>
    <scope>NUCLEOTIDE SEQUENCE</scope>
    <source>
        <strain evidence="9">CGMCC 1.15152</strain>
    </source>
</reference>
<evidence type="ECO:0000256" key="8">
    <source>
        <dbReference type="SAM" id="Phobius"/>
    </source>
</evidence>
<dbReference type="PANTHER" id="PTHR30472:SF1">
    <property type="entry name" value="FE(3+) DICITRATE TRANSPORT SYSTEM PERMEASE PROTEIN FECC-RELATED"/>
    <property type="match status" value="1"/>
</dbReference>
<dbReference type="GO" id="GO:0033214">
    <property type="term" value="P:siderophore-iron import into cell"/>
    <property type="evidence" value="ECO:0007669"/>
    <property type="project" value="TreeGrafter"/>
</dbReference>
<keyword evidence="6 8" id="KW-1133">Transmembrane helix</keyword>
<evidence type="ECO:0000256" key="2">
    <source>
        <dbReference type="ARBA" id="ARBA00007935"/>
    </source>
</evidence>
<dbReference type="Proteomes" id="UP000633205">
    <property type="component" value="Unassembled WGS sequence"/>
</dbReference>
<feature type="transmembrane region" description="Helical" evidence="8">
    <location>
        <begin position="251"/>
        <end position="277"/>
    </location>
</feature>
<dbReference type="PANTHER" id="PTHR30472">
    <property type="entry name" value="FERRIC ENTEROBACTIN TRANSPORT SYSTEM PERMEASE PROTEIN"/>
    <property type="match status" value="1"/>
</dbReference>
<dbReference type="FunFam" id="1.10.3470.10:FF:000001">
    <property type="entry name" value="Vitamin B12 ABC transporter permease BtuC"/>
    <property type="match status" value="1"/>
</dbReference>
<dbReference type="GO" id="GO:0022857">
    <property type="term" value="F:transmembrane transporter activity"/>
    <property type="evidence" value="ECO:0007669"/>
    <property type="project" value="InterPro"/>
</dbReference>
<comment type="similarity">
    <text evidence="2">Belongs to the binding-protein-dependent transport system permease family. FecCD subfamily.</text>
</comment>
<comment type="caution">
    <text evidence="9">The sequence shown here is derived from an EMBL/GenBank/DDBJ whole genome shotgun (WGS) entry which is preliminary data.</text>
</comment>
<evidence type="ECO:0000256" key="6">
    <source>
        <dbReference type="ARBA" id="ARBA00022989"/>
    </source>
</evidence>
<feature type="transmembrane region" description="Helical" evidence="8">
    <location>
        <begin position="16"/>
        <end position="37"/>
    </location>
</feature>
<evidence type="ECO:0000313" key="10">
    <source>
        <dbReference type="Proteomes" id="UP000633205"/>
    </source>
</evidence>
<evidence type="ECO:0000256" key="3">
    <source>
        <dbReference type="ARBA" id="ARBA00022448"/>
    </source>
</evidence>
<keyword evidence="4" id="KW-1003">Cell membrane</keyword>
<feature type="transmembrane region" description="Helical" evidence="8">
    <location>
        <begin position="72"/>
        <end position="92"/>
    </location>
</feature>
<feature type="transmembrane region" description="Helical" evidence="8">
    <location>
        <begin position="131"/>
        <end position="150"/>
    </location>
</feature>
<protein>
    <submittedName>
        <fullName evidence="9">Iron ABC transporter</fullName>
    </submittedName>
</protein>
<keyword evidence="5 8" id="KW-0812">Transmembrane</keyword>
<feature type="transmembrane region" description="Helical" evidence="8">
    <location>
        <begin position="104"/>
        <end position="125"/>
    </location>
</feature>
<proteinExistence type="inferred from homology"/>
<keyword evidence="10" id="KW-1185">Reference proteome</keyword>
<dbReference type="CDD" id="cd06550">
    <property type="entry name" value="TM_ABC_iron-siderophores_like"/>
    <property type="match status" value="1"/>
</dbReference>
<evidence type="ECO:0000313" key="9">
    <source>
        <dbReference type="EMBL" id="GGD37384.1"/>
    </source>
</evidence>
<evidence type="ECO:0000256" key="7">
    <source>
        <dbReference type="ARBA" id="ARBA00023136"/>
    </source>
</evidence>
<dbReference type="InterPro" id="IPR000522">
    <property type="entry name" value="ABC_transptr_permease_BtuC"/>
</dbReference>
<accession>A0A916YBC5</accession>
<keyword evidence="3" id="KW-0813">Transport</keyword>